<dbReference type="Proteomes" id="UP000004793">
    <property type="component" value="Chromosome"/>
</dbReference>
<dbReference type="GO" id="GO:0003700">
    <property type="term" value="F:DNA-binding transcription factor activity"/>
    <property type="evidence" value="ECO:0007669"/>
    <property type="project" value="InterPro"/>
</dbReference>
<feature type="domain" description="RNA polymerase sigma-70 region 2" evidence="1">
    <location>
        <begin position="12"/>
        <end position="71"/>
    </location>
</feature>
<dbReference type="Gene3D" id="1.10.1740.10">
    <property type="match status" value="1"/>
</dbReference>
<evidence type="ECO:0000259" key="1">
    <source>
        <dbReference type="Pfam" id="PF04542"/>
    </source>
</evidence>
<dbReference type="InterPro" id="IPR013325">
    <property type="entry name" value="RNA_pol_sigma_r2"/>
</dbReference>
<reference evidence="2 3" key="1">
    <citation type="submission" date="2011-01" db="EMBL/GenBank/DDBJ databases">
        <title>Whole genome sequence of Caldisericum exile AZM16c01.</title>
        <authorList>
            <person name="Narita-Yamada S."/>
            <person name="Kawakoshi A."/>
            <person name="Nakamura S."/>
            <person name="Sasagawa M."/>
            <person name="Fukada J."/>
            <person name="Sekine M."/>
            <person name="Kato Y."/>
            <person name="Fukai R."/>
            <person name="Sasaki K."/>
            <person name="Hanamaki A."/>
            <person name="Narita H."/>
            <person name="Konno Y."/>
            <person name="Mori K."/>
            <person name="Yamazaki S."/>
            <person name="Suzuki K."/>
            <person name="Fujita N."/>
        </authorList>
    </citation>
    <scope>NUCLEOTIDE SEQUENCE [LARGE SCALE GENOMIC DNA]</scope>
    <source>
        <strain evidence="3">DSM 21853 / NBRC 104410 / AZM16c01</strain>
    </source>
</reference>
<accession>A0A7U6GDS7</accession>
<dbReference type="GO" id="GO:0006352">
    <property type="term" value="P:DNA-templated transcription initiation"/>
    <property type="evidence" value="ECO:0007669"/>
    <property type="project" value="InterPro"/>
</dbReference>
<organism evidence="2 3">
    <name type="scientific">Caldisericum exile (strain DSM 21853 / NBRC 104410 / AZM16c01)</name>
    <dbReference type="NCBI Taxonomy" id="511051"/>
    <lineage>
        <taxon>Bacteria</taxon>
        <taxon>Pseudomonadati</taxon>
        <taxon>Caldisericota/Cryosericota group</taxon>
        <taxon>Caldisericota</taxon>
        <taxon>Caldisericia</taxon>
        <taxon>Caldisericales</taxon>
        <taxon>Caldisericaceae</taxon>
        <taxon>Caldisericum</taxon>
    </lineage>
</organism>
<sequence>MDDKFSLLKDYVRMLAIYYGKNFNLPIEDLFQEGFLAYYENIEHYRGLREEEFLLVMKRIVNRAMYRFVKSELERRGKEISLDNWEEM</sequence>
<dbReference type="AlphaFoldDB" id="A0A7U6GDS7"/>
<keyword evidence="3" id="KW-1185">Reference proteome</keyword>
<dbReference type="RefSeq" id="WP_014452906.1">
    <property type="nucleotide sequence ID" value="NC_017096.1"/>
</dbReference>
<evidence type="ECO:0000313" key="3">
    <source>
        <dbReference type="Proteomes" id="UP000004793"/>
    </source>
</evidence>
<dbReference type="EMBL" id="AP012051">
    <property type="protein sequence ID" value="BAL80500.1"/>
    <property type="molecule type" value="Genomic_DNA"/>
</dbReference>
<dbReference type="KEGG" id="cex:CSE_03740"/>
<proteinExistence type="predicted"/>
<name>A0A7U6GDS7_CALEA</name>
<dbReference type="SUPFAM" id="SSF88946">
    <property type="entry name" value="Sigma2 domain of RNA polymerase sigma factors"/>
    <property type="match status" value="1"/>
</dbReference>
<evidence type="ECO:0000313" key="2">
    <source>
        <dbReference type="EMBL" id="BAL80500.1"/>
    </source>
</evidence>
<gene>
    <name evidence="2" type="ordered locus">CSE_03740</name>
</gene>
<dbReference type="InterPro" id="IPR007627">
    <property type="entry name" value="RNA_pol_sigma70_r2"/>
</dbReference>
<dbReference type="Pfam" id="PF04542">
    <property type="entry name" value="Sigma70_r2"/>
    <property type="match status" value="1"/>
</dbReference>
<protein>
    <recommendedName>
        <fullName evidence="1">RNA polymerase sigma-70 region 2 domain-containing protein</fullName>
    </recommendedName>
</protein>